<feature type="domain" description="MobA-like NTP transferase" evidence="8">
    <location>
        <begin position="1"/>
        <end position="137"/>
    </location>
</feature>
<keyword evidence="7" id="KW-0501">Molybdenum cofactor biosynthesis</keyword>
<evidence type="ECO:0000313" key="9">
    <source>
        <dbReference type="EMBL" id="PJF47948.1"/>
    </source>
</evidence>
<evidence type="ECO:0000256" key="7">
    <source>
        <dbReference type="ARBA" id="ARBA00023150"/>
    </source>
</evidence>
<proteinExistence type="predicted"/>
<keyword evidence="2 9" id="KW-0808">Transferase</keyword>
<comment type="caution">
    <text evidence="9">The sequence shown here is derived from an EMBL/GenBank/DDBJ whole genome shotgun (WGS) entry which is preliminary data.</text>
</comment>
<dbReference type="GO" id="GO:0006777">
    <property type="term" value="P:Mo-molybdopterin cofactor biosynthetic process"/>
    <property type="evidence" value="ECO:0007669"/>
    <property type="project" value="UniProtKB-KW"/>
</dbReference>
<dbReference type="GO" id="GO:0016779">
    <property type="term" value="F:nucleotidyltransferase activity"/>
    <property type="evidence" value="ECO:0007669"/>
    <property type="project" value="UniProtKB-KW"/>
</dbReference>
<dbReference type="GO" id="GO:0046872">
    <property type="term" value="F:metal ion binding"/>
    <property type="evidence" value="ECO:0007669"/>
    <property type="project" value="UniProtKB-KW"/>
</dbReference>
<evidence type="ECO:0000256" key="1">
    <source>
        <dbReference type="ARBA" id="ARBA00022490"/>
    </source>
</evidence>
<evidence type="ECO:0000259" key="8">
    <source>
        <dbReference type="Pfam" id="PF12804"/>
    </source>
</evidence>
<dbReference type="EMBL" id="PGTN01000029">
    <property type="protein sequence ID" value="PJF47948.1"/>
    <property type="molecule type" value="Genomic_DNA"/>
</dbReference>
<evidence type="ECO:0000256" key="6">
    <source>
        <dbReference type="ARBA" id="ARBA00023134"/>
    </source>
</evidence>
<evidence type="ECO:0000256" key="4">
    <source>
        <dbReference type="ARBA" id="ARBA00022741"/>
    </source>
</evidence>
<dbReference type="Pfam" id="PF12804">
    <property type="entry name" value="NTP_transf_3"/>
    <property type="match status" value="1"/>
</dbReference>
<protein>
    <submittedName>
        <fullName evidence="9">Molybdenum cofactor guanylyltransferase</fullName>
    </submittedName>
</protein>
<sequence length="183" mass="19726">MGQDKGLMPFLGRPLVQRVVERVRPLSGEIVLVTNRPDDYRFLGLSMLPDALPGRGPLGGAFTAVMACRSTALALVACDMPFVNAAVLARAYQVLAAEGCDAVVPLTANGTEALHAVYRAATCAPVMKAALDAGALKMDGWLRQVRTRFITPDEIARFDPEGLAFVNVNTPEDFRAAEQRARR</sequence>
<evidence type="ECO:0000256" key="3">
    <source>
        <dbReference type="ARBA" id="ARBA00022723"/>
    </source>
</evidence>
<evidence type="ECO:0000313" key="10">
    <source>
        <dbReference type="Proteomes" id="UP000230790"/>
    </source>
</evidence>
<accession>A0A2M8QDV0</accession>
<dbReference type="CDD" id="cd02503">
    <property type="entry name" value="MobA"/>
    <property type="match status" value="1"/>
</dbReference>
<keyword evidence="4" id="KW-0547">Nucleotide-binding</keyword>
<dbReference type="AlphaFoldDB" id="A0A2M8QDV0"/>
<dbReference type="PANTHER" id="PTHR19136:SF81">
    <property type="entry name" value="MOLYBDENUM COFACTOR GUANYLYLTRANSFERASE"/>
    <property type="match status" value="1"/>
</dbReference>
<keyword evidence="6" id="KW-0342">GTP-binding</keyword>
<dbReference type="InterPro" id="IPR029044">
    <property type="entry name" value="Nucleotide-diphossugar_trans"/>
</dbReference>
<dbReference type="InterPro" id="IPR025877">
    <property type="entry name" value="MobA-like_NTP_Trfase"/>
</dbReference>
<evidence type="ECO:0000256" key="2">
    <source>
        <dbReference type="ARBA" id="ARBA00022679"/>
    </source>
</evidence>
<dbReference type="GO" id="GO:0005525">
    <property type="term" value="F:GTP binding"/>
    <property type="evidence" value="ECO:0007669"/>
    <property type="project" value="UniProtKB-KW"/>
</dbReference>
<keyword evidence="9" id="KW-0548">Nucleotidyltransferase</keyword>
<name>A0A2M8QDV0_9CHLR</name>
<gene>
    <name evidence="9" type="ORF">CUN48_05995</name>
</gene>
<dbReference type="SUPFAM" id="SSF53448">
    <property type="entry name" value="Nucleotide-diphospho-sugar transferases"/>
    <property type="match status" value="1"/>
</dbReference>
<dbReference type="Proteomes" id="UP000230790">
    <property type="component" value="Unassembled WGS sequence"/>
</dbReference>
<dbReference type="InterPro" id="IPR013482">
    <property type="entry name" value="Molybde_CF_guanTrfase"/>
</dbReference>
<dbReference type="Gene3D" id="3.90.550.10">
    <property type="entry name" value="Spore Coat Polysaccharide Biosynthesis Protein SpsA, Chain A"/>
    <property type="match status" value="1"/>
</dbReference>
<keyword evidence="5" id="KW-0460">Magnesium</keyword>
<keyword evidence="1" id="KW-0963">Cytoplasm</keyword>
<dbReference type="PANTHER" id="PTHR19136">
    <property type="entry name" value="MOLYBDENUM COFACTOR GUANYLYLTRANSFERASE"/>
    <property type="match status" value="1"/>
</dbReference>
<evidence type="ECO:0000256" key="5">
    <source>
        <dbReference type="ARBA" id="ARBA00022842"/>
    </source>
</evidence>
<organism evidence="9 10">
    <name type="scientific">Candidatus Thermofonsia Clade 3 bacterium</name>
    <dbReference type="NCBI Taxonomy" id="2364212"/>
    <lineage>
        <taxon>Bacteria</taxon>
        <taxon>Bacillati</taxon>
        <taxon>Chloroflexota</taxon>
        <taxon>Candidatus Thermofontia</taxon>
        <taxon>Candidatus Thermofonsia Clade 3</taxon>
    </lineage>
</organism>
<reference evidence="9 10" key="1">
    <citation type="submission" date="2017-11" db="EMBL/GenBank/DDBJ databases">
        <title>Evolution of Phototrophy in the Chloroflexi Phylum Driven by Horizontal Gene Transfer.</title>
        <authorList>
            <person name="Ward L.M."/>
            <person name="Hemp J."/>
            <person name="Shih P.M."/>
            <person name="Mcglynn S.E."/>
            <person name="Fischer W."/>
        </authorList>
    </citation>
    <scope>NUCLEOTIDE SEQUENCE [LARGE SCALE GENOMIC DNA]</scope>
    <source>
        <strain evidence="9">JP3_7</strain>
    </source>
</reference>
<keyword evidence="3" id="KW-0479">Metal-binding</keyword>